<organism evidence="1 2">
    <name type="scientific">Babjeviella inositovora NRRL Y-12698</name>
    <dbReference type="NCBI Taxonomy" id="984486"/>
    <lineage>
        <taxon>Eukaryota</taxon>
        <taxon>Fungi</taxon>
        <taxon>Dikarya</taxon>
        <taxon>Ascomycota</taxon>
        <taxon>Saccharomycotina</taxon>
        <taxon>Pichiomycetes</taxon>
        <taxon>Serinales incertae sedis</taxon>
        <taxon>Babjeviella</taxon>
    </lineage>
</organism>
<reference evidence="2" key="1">
    <citation type="submission" date="2016-05" db="EMBL/GenBank/DDBJ databases">
        <title>Comparative genomics of biotechnologically important yeasts.</title>
        <authorList>
            <consortium name="DOE Joint Genome Institute"/>
            <person name="Riley R."/>
            <person name="Haridas S."/>
            <person name="Wolfe K.H."/>
            <person name="Lopes M.R."/>
            <person name="Hittinger C.T."/>
            <person name="Goker M."/>
            <person name="Salamov A."/>
            <person name="Wisecaver J."/>
            <person name="Long T.M."/>
            <person name="Aerts A.L."/>
            <person name="Barry K."/>
            <person name="Choi C."/>
            <person name="Clum A."/>
            <person name="Coughlan A.Y."/>
            <person name="Deshpande S."/>
            <person name="Douglass A.P."/>
            <person name="Hanson S.J."/>
            <person name="Klenk H.-P."/>
            <person name="Labutti K."/>
            <person name="Lapidus A."/>
            <person name="Lindquist E."/>
            <person name="Lipzen A."/>
            <person name="Meier-Kolthoff J.P."/>
            <person name="Ohm R.A."/>
            <person name="Otillar R.P."/>
            <person name="Pangilinan J."/>
            <person name="Peng Y."/>
            <person name="Rokas A."/>
            <person name="Rosa C.A."/>
            <person name="Scheuner C."/>
            <person name="Sibirny A.A."/>
            <person name="Slot J.C."/>
            <person name="Stielow J.B."/>
            <person name="Sun H."/>
            <person name="Kurtzman C.P."/>
            <person name="Blackwell M."/>
            <person name="Grigoriev I.V."/>
            <person name="Jeffries T.W."/>
        </authorList>
    </citation>
    <scope>NUCLEOTIDE SEQUENCE [LARGE SCALE GENOMIC DNA]</scope>
    <source>
        <strain evidence="2">NRRL Y-12698</strain>
    </source>
</reference>
<accession>A0A1E3QMM5</accession>
<dbReference type="RefSeq" id="XP_018984267.1">
    <property type="nucleotide sequence ID" value="XM_019127277.1"/>
</dbReference>
<proteinExistence type="predicted"/>
<protein>
    <submittedName>
        <fullName evidence="1">Uncharacterized protein</fullName>
    </submittedName>
</protein>
<dbReference type="EMBL" id="KV454434">
    <property type="protein sequence ID" value="ODQ78939.1"/>
    <property type="molecule type" value="Genomic_DNA"/>
</dbReference>
<name>A0A1E3QMM5_9ASCO</name>
<sequence>MHTFGQTPARKLYANFTRHRTQSDLKPYVNLLDFSMYLEFRNPPPSLFLDRLDHFHLYYVSRCLTPRLALGRAKPT</sequence>
<dbReference type="GeneID" id="30145130"/>
<evidence type="ECO:0000313" key="1">
    <source>
        <dbReference type="EMBL" id="ODQ78939.1"/>
    </source>
</evidence>
<dbReference type="AlphaFoldDB" id="A0A1E3QMM5"/>
<keyword evidence="2" id="KW-1185">Reference proteome</keyword>
<dbReference type="Proteomes" id="UP000094336">
    <property type="component" value="Unassembled WGS sequence"/>
</dbReference>
<evidence type="ECO:0000313" key="2">
    <source>
        <dbReference type="Proteomes" id="UP000094336"/>
    </source>
</evidence>
<gene>
    <name evidence="1" type="ORF">BABINDRAFT_155178</name>
</gene>